<feature type="region of interest" description="Disordered" evidence="3">
    <location>
        <begin position="387"/>
        <end position="421"/>
    </location>
</feature>
<dbReference type="InterPro" id="IPR004883">
    <property type="entry name" value="LOB"/>
</dbReference>
<accession>A0AAN7KIC4</accession>
<comment type="similarity">
    <text evidence="1">Belongs to the LOB domain-containing protein family.</text>
</comment>
<evidence type="ECO:0000256" key="3">
    <source>
        <dbReference type="SAM" id="MobiDB-lite"/>
    </source>
</evidence>
<feature type="domain" description="LOB" evidence="4">
    <location>
        <begin position="6"/>
        <end position="107"/>
    </location>
</feature>
<evidence type="ECO:0000259" key="4">
    <source>
        <dbReference type="PROSITE" id="PS50891"/>
    </source>
</evidence>
<organism evidence="5 6">
    <name type="scientific">Trapa natans</name>
    <name type="common">Water chestnut</name>
    <dbReference type="NCBI Taxonomy" id="22666"/>
    <lineage>
        <taxon>Eukaryota</taxon>
        <taxon>Viridiplantae</taxon>
        <taxon>Streptophyta</taxon>
        <taxon>Embryophyta</taxon>
        <taxon>Tracheophyta</taxon>
        <taxon>Spermatophyta</taxon>
        <taxon>Magnoliopsida</taxon>
        <taxon>eudicotyledons</taxon>
        <taxon>Gunneridae</taxon>
        <taxon>Pentapetalae</taxon>
        <taxon>rosids</taxon>
        <taxon>malvids</taxon>
        <taxon>Myrtales</taxon>
        <taxon>Lythraceae</taxon>
        <taxon>Trapa</taxon>
    </lineage>
</organism>
<evidence type="ECO:0000313" key="5">
    <source>
        <dbReference type="EMBL" id="KAK4764541.1"/>
    </source>
</evidence>
<feature type="compositionally biased region" description="Low complexity" evidence="3">
    <location>
        <begin position="191"/>
        <end position="225"/>
    </location>
</feature>
<keyword evidence="2" id="KW-0175">Coiled coil</keyword>
<feature type="region of interest" description="Disordered" evidence="3">
    <location>
        <begin position="322"/>
        <end position="355"/>
    </location>
</feature>
<proteinExistence type="inferred from homology"/>
<comment type="caution">
    <text evidence="5">The sequence shown here is derived from an EMBL/GenBank/DDBJ whole genome shotgun (WGS) entry which is preliminary data.</text>
</comment>
<feature type="region of interest" description="Disordered" evidence="3">
    <location>
        <begin position="190"/>
        <end position="225"/>
    </location>
</feature>
<name>A0AAN7KIC4_TRANT</name>
<evidence type="ECO:0000256" key="2">
    <source>
        <dbReference type="SAM" id="Coils"/>
    </source>
</evidence>
<sequence>MAASGSPCAACKLQRRKCTQECIFAPYFPPEQPLKFAYIHKVFGASNIAKLLSELTPDQREDAVQSLAWEAESRLRDPIYGCVGFISVLQHRLKDLQNELIRARKELADLMGSQSQQAMFPMMPISHQAGPSGSMAPHMAMAGPSSAMGPPRIGDIAGPSIYSSMTGVPYLVSLPSSIQHQVAQPLVIREPQSQAQQQQQQPQAQHRQQQPQAHHQQQQPHAQYQQQPVAFDLEAQVQQQIVSAATQQIELYRGLYERQRRRQQQQQLNLRFNGIASNDQLEGMVLGSGYNHPTEVEGVAVQAAVPLSVGQGGLFEPAAGYHIQQPDNNHGQDDMGGSSGAFQAQHPEGQPHDNFKMHLSLQPHIQQADNHHNSQQLHDFQTHLSMEPQDQQQATDLQKQQELEEGSGDNEHIVGMEGPSC</sequence>
<dbReference type="AlphaFoldDB" id="A0AAN7KIC4"/>
<gene>
    <name evidence="5" type="ORF">SAY86_025631</name>
</gene>
<evidence type="ECO:0000313" key="6">
    <source>
        <dbReference type="Proteomes" id="UP001346149"/>
    </source>
</evidence>
<dbReference type="PANTHER" id="PTHR31301">
    <property type="entry name" value="LOB DOMAIN-CONTAINING PROTEIN 4-RELATED"/>
    <property type="match status" value="1"/>
</dbReference>
<keyword evidence="6" id="KW-1185">Reference proteome</keyword>
<feature type="compositionally biased region" description="Low complexity" evidence="3">
    <location>
        <begin position="389"/>
        <end position="400"/>
    </location>
</feature>
<protein>
    <recommendedName>
        <fullName evidence="4">LOB domain-containing protein</fullName>
    </recommendedName>
</protein>
<dbReference type="Proteomes" id="UP001346149">
    <property type="component" value="Unassembled WGS sequence"/>
</dbReference>
<evidence type="ECO:0000256" key="1">
    <source>
        <dbReference type="ARBA" id="ARBA00005474"/>
    </source>
</evidence>
<dbReference type="PROSITE" id="PS50891">
    <property type="entry name" value="LOB"/>
    <property type="match status" value="1"/>
</dbReference>
<reference evidence="5 6" key="1">
    <citation type="journal article" date="2023" name="Hortic Res">
        <title>Pangenome of water caltrop reveals structural variations and asymmetric subgenome divergence after allopolyploidization.</title>
        <authorList>
            <person name="Zhang X."/>
            <person name="Chen Y."/>
            <person name="Wang L."/>
            <person name="Yuan Y."/>
            <person name="Fang M."/>
            <person name="Shi L."/>
            <person name="Lu R."/>
            <person name="Comes H.P."/>
            <person name="Ma Y."/>
            <person name="Chen Y."/>
            <person name="Huang G."/>
            <person name="Zhou Y."/>
            <person name="Zheng Z."/>
            <person name="Qiu Y."/>
        </authorList>
    </citation>
    <scope>NUCLEOTIDE SEQUENCE [LARGE SCALE GENOMIC DNA]</scope>
    <source>
        <strain evidence="5">F231</strain>
    </source>
</reference>
<dbReference type="Pfam" id="PF03195">
    <property type="entry name" value="LOB"/>
    <property type="match status" value="1"/>
</dbReference>
<dbReference type="PANTHER" id="PTHR31301:SF68">
    <property type="entry name" value="LOB DOMAIN-CONTAINING PROTEIN 32-RELATED"/>
    <property type="match status" value="1"/>
</dbReference>
<dbReference type="EMBL" id="JAXQNO010000023">
    <property type="protein sequence ID" value="KAK4764541.1"/>
    <property type="molecule type" value="Genomic_DNA"/>
</dbReference>
<feature type="coiled-coil region" evidence="2">
    <location>
        <begin position="86"/>
        <end position="113"/>
    </location>
</feature>